<feature type="transmembrane region" description="Helical" evidence="6">
    <location>
        <begin position="49"/>
        <end position="75"/>
    </location>
</feature>
<evidence type="ECO:0000313" key="8">
    <source>
        <dbReference type="EMBL" id="TCK27102.1"/>
    </source>
</evidence>
<name>A0A4R1I9X2_PSEEN</name>
<dbReference type="PANTHER" id="PTHR35007:SF4">
    <property type="entry name" value="CONSERVED TRANSMEMBRANE PROTEIN-RELATED"/>
    <property type="match status" value="1"/>
</dbReference>
<gene>
    <name evidence="8" type="ORF">EV378_2959</name>
</gene>
<comment type="caution">
    <text evidence="8">The sequence shown here is derived from an EMBL/GenBank/DDBJ whole genome shotgun (WGS) entry which is preliminary data.</text>
</comment>
<keyword evidence="4 6" id="KW-1133">Transmembrane helix</keyword>
<evidence type="ECO:0000256" key="1">
    <source>
        <dbReference type="ARBA" id="ARBA00004651"/>
    </source>
</evidence>
<dbReference type="AlphaFoldDB" id="A0A4R1I9X2"/>
<keyword evidence="3 6" id="KW-0812">Transmembrane</keyword>
<keyword evidence="9" id="KW-1185">Reference proteome</keyword>
<dbReference type="EMBL" id="SMFZ01000001">
    <property type="protein sequence ID" value="TCK27102.1"/>
    <property type="molecule type" value="Genomic_DNA"/>
</dbReference>
<sequence>MTAAALCALAGAVLCLPRSPGSGRLRHVAPLTATGRRGGDRLRRYGPGALALACGVVGAAALGPVGGVIAAVGVVGVRRVRRRLAADRRTTSATTELADALARISDELRSGAHPAAALAGVVHDGPLARRLLAPADAAARLGEPVPDALRRGARSGTAAAETERVAAAWELADRYGAPLADLLSGVLDDVRWRLGHASRVRAQLAGPRSTATVLTALPLLGVGLGQMMGTDPLAVLRDGLLGQGLLLLGCGLTAAGMAWSDRILRSAVPT</sequence>
<proteinExistence type="predicted"/>
<keyword evidence="5 6" id="KW-0472">Membrane</keyword>
<protein>
    <submittedName>
        <fullName evidence="8">Tight adherence protein B</fullName>
    </submittedName>
</protein>
<dbReference type="Pfam" id="PF00482">
    <property type="entry name" value="T2SSF"/>
    <property type="match status" value="1"/>
</dbReference>
<feature type="transmembrane region" description="Helical" evidence="6">
    <location>
        <begin position="209"/>
        <end position="228"/>
    </location>
</feature>
<dbReference type="InterPro" id="IPR018076">
    <property type="entry name" value="T2SS_GspF_dom"/>
</dbReference>
<dbReference type="PANTHER" id="PTHR35007">
    <property type="entry name" value="INTEGRAL MEMBRANE PROTEIN-RELATED"/>
    <property type="match status" value="1"/>
</dbReference>
<organism evidence="8 9">
    <name type="scientific">Pseudonocardia endophytica</name>
    <dbReference type="NCBI Taxonomy" id="401976"/>
    <lineage>
        <taxon>Bacteria</taxon>
        <taxon>Bacillati</taxon>
        <taxon>Actinomycetota</taxon>
        <taxon>Actinomycetes</taxon>
        <taxon>Pseudonocardiales</taxon>
        <taxon>Pseudonocardiaceae</taxon>
        <taxon>Pseudonocardia</taxon>
    </lineage>
</organism>
<evidence type="ECO:0000259" key="7">
    <source>
        <dbReference type="Pfam" id="PF00482"/>
    </source>
</evidence>
<dbReference type="GO" id="GO:0005886">
    <property type="term" value="C:plasma membrane"/>
    <property type="evidence" value="ECO:0007669"/>
    <property type="project" value="UniProtKB-SubCell"/>
</dbReference>
<feature type="transmembrane region" description="Helical" evidence="6">
    <location>
        <begin position="240"/>
        <end position="259"/>
    </location>
</feature>
<evidence type="ECO:0000256" key="5">
    <source>
        <dbReference type="ARBA" id="ARBA00023136"/>
    </source>
</evidence>
<reference evidence="8 9" key="1">
    <citation type="submission" date="2019-03" db="EMBL/GenBank/DDBJ databases">
        <title>Sequencing the genomes of 1000 actinobacteria strains.</title>
        <authorList>
            <person name="Klenk H.-P."/>
        </authorList>
    </citation>
    <scope>NUCLEOTIDE SEQUENCE [LARGE SCALE GENOMIC DNA]</scope>
    <source>
        <strain evidence="8 9">DSM 44969</strain>
    </source>
</reference>
<evidence type="ECO:0000256" key="6">
    <source>
        <dbReference type="SAM" id="Phobius"/>
    </source>
</evidence>
<dbReference type="Proteomes" id="UP000295560">
    <property type="component" value="Unassembled WGS sequence"/>
</dbReference>
<evidence type="ECO:0000256" key="4">
    <source>
        <dbReference type="ARBA" id="ARBA00022989"/>
    </source>
</evidence>
<feature type="domain" description="Type II secretion system protein GspF" evidence="7">
    <location>
        <begin position="102"/>
        <end position="222"/>
    </location>
</feature>
<keyword evidence="2" id="KW-1003">Cell membrane</keyword>
<evidence type="ECO:0000256" key="2">
    <source>
        <dbReference type="ARBA" id="ARBA00022475"/>
    </source>
</evidence>
<comment type="subcellular location">
    <subcellularLocation>
        <location evidence="1">Cell membrane</location>
        <topology evidence="1">Multi-pass membrane protein</topology>
    </subcellularLocation>
</comment>
<evidence type="ECO:0000313" key="9">
    <source>
        <dbReference type="Proteomes" id="UP000295560"/>
    </source>
</evidence>
<accession>A0A4R1I9X2</accession>
<evidence type="ECO:0000256" key="3">
    <source>
        <dbReference type="ARBA" id="ARBA00022692"/>
    </source>
</evidence>